<dbReference type="PANTHER" id="PTHR14097:SF7">
    <property type="entry name" value="OXIDOREDUCTASE HTATIP2"/>
    <property type="match status" value="1"/>
</dbReference>
<evidence type="ECO:0000313" key="2">
    <source>
        <dbReference type="EMBL" id="MPL75932.1"/>
    </source>
</evidence>
<dbReference type="Pfam" id="PF13460">
    <property type="entry name" value="NAD_binding_10"/>
    <property type="match status" value="1"/>
</dbReference>
<dbReference type="InterPro" id="IPR036291">
    <property type="entry name" value="NAD(P)-bd_dom_sf"/>
</dbReference>
<comment type="caution">
    <text evidence="2">The sequence shown here is derived from an EMBL/GenBank/DDBJ whole genome shotgun (WGS) entry which is preliminary data.</text>
</comment>
<protein>
    <recommendedName>
        <fullName evidence="1">NAD(P)-binding domain-containing protein</fullName>
    </recommendedName>
</protein>
<dbReference type="InterPro" id="IPR016040">
    <property type="entry name" value="NAD(P)-bd_dom"/>
</dbReference>
<gene>
    <name evidence="2" type="ORF">SDC9_21775</name>
</gene>
<evidence type="ECO:0000259" key="1">
    <source>
        <dbReference type="Pfam" id="PF13460"/>
    </source>
</evidence>
<organism evidence="2">
    <name type="scientific">bioreactor metagenome</name>
    <dbReference type="NCBI Taxonomy" id="1076179"/>
    <lineage>
        <taxon>unclassified sequences</taxon>
        <taxon>metagenomes</taxon>
        <taxon>ecological metagenomes</taxon>
    </lineage>
</organism>
<dbReference type="Gene3D" id="3.40.50.720">
    <property type="entry name" value="NAD(P)-binding Rossmann-like Domain"/>
    <property type="match status" value="1"/>
</dbReference>
<reference evidence="2" key="1">
    <citation type="submission" date="2019-08" db="EMBL/GenBank/DDBJ databases">
        <authorList>
            <person name="Kucharzyk K."/>
            <person name="Murdoch R.W."/>
            <person name="Higgins S."/>
            <person name="Loffler F."/>
        </authorList>
    </citation>
    <scope>NUCLEOTIDE SEQUENCE</scope>
</reference>
<accession>A0A644UAT8</accession>
<proteinExistence type="predicted"/>
<dbReference type="SUPFAM" id="SSF51735">
    <property type="entry name" value="NAD(P)-binding Rossmann-fold domains"/>
    <property type="match status" value="1"/>
</dbReference>
<name>A0A644UAT8_9ZZZZ</name>
<dbReference type="EMBL" id="VSSQ01000093">
    <property type="protein sequence ID" value="MPL75932.1"/>
    <property type="molecule type" value="Genomic_DNA"/>
</dbReference>
<sequence>MMAEENLKTALVFGATGLTGGFVTELLEQDDRYKEVIIFTRIPVSTKAGKTRQITFDPADIQAITHLIKGDHLFCCIGTTIKKAGSRKIFFETDHNLVIEIAKAAVSNHVKSFGLISSIGANPNSGNFYLRTKGQVEESLKRQAFPIISILRPSMLLGIRHEYRMMEEWGKTLAKLISPLMSGRLRKYRPVHAATVAEAMILSAFSGDGIHILESDQIENIRE</sequence>
<dbReference type="AlphaFoldDB" id="A0A644UAT8"/>
<dbReference type="PANTHER" id="PTHR14097">
    <property type="entry name" value="OXIDOREDUCTASE HTATIP2"/>
    <property type="match status" value="1"/>
</dbReference>
<feature type="domain" description="NAD(P)-binding" evidence="1">
    <location>
        <begin position="14"/>
        <end position="157"/>
    </location>
</feature>